<evidence type="ECO:0000259" key="4">
    <source>
        <dbReference type="Pfam" id="PF20010"/>
    </source>
</evidence>
<name>A0A8J5JP80_HOMAM</name>
<feature type="compositionally biased region" description="Low complexity" evidence="2">
    <location>
        <begin position="351"/>
        <end position="362"/>
    </location>
</feature>
<dbReference type="EMBL" id="JAHLQT010032117">
    <property type="protein sequence ID" value="KAG7159828.1"/>
    <property type="molecule type" value="Genomic_DNA"/>
</dbReference>
<dbReference type="GO" id="GO:0005594">
    <property type="term" value="C:collagen type IX trimer"/>
    <property type="evidence" value="ECO:0007669"/>
    <property type="project" value="TreeGrafter"/>
</dbReference>
<feature type="compositionally biased region" description="Pro residues" evidence="2">
    <location>
        <begin position="466"/>
        <end position="489"/>
    </location>
</feature>
<dbReference type="Pfam" id="PF06482">
    <property type="entry name" value="Endostatin"/>
    <property type="match status" value="1"/>
</dbReference>
<feature type="compositionally biased region" description="Low complexity" evidence="2">
    <location>
        <begin position="30"/>
        <end position="41"/>
    </location>
</feature>
<feature type="compositionally biased region" description="Basic and acidic residues" evidence="2">
    <location>
        <begin position="157"/>
        <end position="173"/>
    </location>
</feature>
<dbReference type="InterPro" id="IPR016187">
    <property type="entry name" value="CTDL_fold"/>
</dbReference>
<dbReference type="GO" id="GO:0030020">
    <property type="term" value="F:extracellular matrix structural constituent conferring tensile strength"/>
    <property type="evidence" value="ECO:0007669"/>
    <property type="project" value="TreeGrafter"/>
</dbReference>
<feature type="compositionally biased region" description="Basic and acidic residues" evidence="2">
    <location>
        <begin position="46"/>
        <end position="55"/>
    </location>
</feature>
<dbReference type="Pfam" id="PF01391">
    <property type="entry name" value="Collagen"/>
    <property type="match status" value="3"/>
</dbReference>
<feature type="domain" description="Collagenase NC10/endostatin" evidence="3">
    <location>
        <begin position="645"/>
        <end position="811"/>
    </location>
</feature>
<feature type="region of interest" description="Disordered" evidence="2">
    <location>
        <begin position="819"/>
        <end position="844"/>
    </location>
</feature>
<dbReference type="PANTHER" id="PTHR24023:SF372">
    <property type="entry name" value="COLLAGEN ALPHA-1(XVI) CHAIN"/>
    <property type="match status" value="1"/>
</dbReference>
<feature type="domain" description="Collagen type XV/XVIII trimerization" evidence="4">
    <location>
        <begin position="561"/>
        <end position="605"/>
    </location>
</feature>
<feature type="region of interest" description="Disordered" evidence="2">
    <location>
        <begin position="271"/>
        <end position="381"/>
    </location>
</feature>
<reference evidence="5" key="1">
    <citation type="journal article" date="2021" name="Sci. Adv.">
        <title>The American lobster genome reveals insights on longevity, neural, and immune adaptations.</title>
        <authorList>
            <person name="Polinski J.M."/>
            <person name="Zimin A.V."/>
            <person name="Clark K.F."/>
            <person name="Kohn A.B."/>
            <person name="Sadowski N."/>
            <person name="Timp W."/>
            <person name="Ptitsyn A."/>
            <person name="Khanna P."/>
            <person name="Romanova D.Y."/>
            <person name="Williams P."/>
            <person name="Greenwood S.J."/>
            <person name="Moroz L.L."/>
            <person name="Walt D.R."/>
            <person name="Bodnar A.G."/>
        </authorList>
    </citation>
    <scope>NUCLEOTIDE SEQUENCE</scope>
    <source>
        <strain evidence="5">GMGI-L3</strain>
    </source>
</reference>
<dbReference type="Pfam" id="PF20010">
    <property type="entry name" value="Collagen_trimer"/>
    <property type="match status" value="1"/>
</dbReference>
<dbReference type="Gene3D" id="1.20.5.320">
    <property type="entry name" value="6-Phosphogluconate Dehydrogenase, domain 3"/>
    <property type="match status" value="1"/>
</dbReference>
<feature type="compositionally biased region" description="Pro residues" evidence="2">
    <location>
        <begin position="500"/>
        <end position="518"/>
    </location>
</feature>
<evidence type="ECO:0000259" key="3">
    <source>
        <dbReference type="Pfam" id="PF06482"/>
    </source>
</evidence>
<evidence type="ECO:0000256" key="2">
    <source>
        <dbReference type="SAM" id="MobiDB-lite"/>
    </source>
</evidence>
<dbReference type="Proteomes" id="UP000747542">
    <property type="component" value="Unassembled WGS sequence"/>
</dbReference>
<evidence type="ECO:0000256" key="1">
    <source>
        <dbReference type="ARBA" id="ARBA00023119"/>
    </source>
</evidence>
<evidence type="ECO:0000313" key="5">
    <source>
        <dbReference type="EMBL" id="KAG7159828.1"/>
    </source>
</evidence>
<dbReference type="Gene3D" id="3.40.1620.70">
    <property type="match status" value="1"/>
</dbReference>
<organism evidence="5 6">
    <name type="scientific">Homarus americanus</name>
    <name type="common">American lobster</name>
    <dbReference type="NCBI Taxonomy" id="6706"/>
    <lineage>
        <taxon>Eukaryota</taxon>
        <taxon>Metazoa</taxon>
        <taxon>Ecdysozoa</taxon>
        <taxon>Arthropoda</taxon>
        <taxon>Crustacea</taxon>
        <taxon>Multicrustacea</taxon>
        <taxon>Malacostraca</taxon>
        <taxon>Eumalacostraca</taxon>
        <taxon>Eucarida</taxon>
        <taxon>Decapoda</taxon>
        <taxon>Pleocyemata</taxon>
        <taxon>Astacidea</taxon>
        <taxon>Nephropoidea</taxon>
        <taxon>Nephropidae</taxon>
        <taxon>Homarus</taxon>
    </lineage>
</organism>
<feature type="compositionally biased region" description="Basic and acidic residues" evidence="2">
    <location>
        <begin position="877"/>
        <end position="901"/>
    </location>
</feature>
<dbReference type="InterPro" id="IPR010515">
    <property type="entry name" value="Collagenase_NC10/endostatin"/>
</dbReference>
<feature type="compositionally biased region" description="Low complexity" evidence="2">
    <location>
        <begin position="134"/>
        <end position="149"/>
    </location>
</feature>
<feature type="region of interest" description="Disordered" evidence="2">
    <location>
        <begin position="396"/>
        <end position="536"/>
    </location>
</feature>
<sequence length="911" mass="94716">MTALVKLVRTHIRQGPPGPPGRDAEPSPPGLSGTPGPQGERGLPGRRGEKGERGEFGSPGSEGIQGPKGDPGTDGMVGPVGPSGPPGPPGPRGWTWGAVVTEQPGWRLHSGYQPQVEDDVDPEMGVPLVETSNPGPRGSPGPTGETGPRGPRGHSGPKGDRGHPGLKGQKGEEGLQGPSGRLGNKGTRGHPGVDGLPAPPGQKGQKGDIGPKGHGLPGLKGDQGDKGNQFYSPEEVRTMVLTSIQGFVNTNPTHMTSLREIAKRIEVVLPKGQDGIPGAPGTAGPKGEEGRQGPRGSIGYPGSPGPVGEPGEAGPTGRVGGRGPKGESGSPGPVLIANGTIIEVKGQKGDPGLNGEPGLKGPKGPPGPPGPSGPQPGQGLFTAARDTTYAYDVMGIKGDKGERGPPGPPGPSGPGISAMGRGATYTPGGVFGIMAQRRPRPGQNGFGLGGGLDNDSDDGEGIVGPPGLPGPEGPPGPAGPHGPPGPPGLPAQVTNDPQFIPVPGPPGPAGPPGPPGTPGSPAFASPRKYGFGPPSSRESIFDTLPKAPNLGLGLGSSSPLTFTSRPAMLQAWSRHDRGTLAYVLDDDSLFLRATRGWREVTLGDMLAPQLTPTPPRPSTSTSINPNVETLPEELATDHSAGRSWLRLAALNEPWSGNVRGVSSADYACYRQARTAGLRGSFRALLSGPRHDVASLVRFTDRQQPIINLQGNVILGSWRHVVAGEGGQFLEQPRIISFDGRDVLRDSSWPVKYVWHGANRYGETSLSHNCNGWSSTSSSGFGMASALHSLKLLDQQKITCDNRLIVLCIESSSTLPKRRKRNVGECCDSNERKQPDDNELRKYGDFDSQLEKDNKKIFKKVLADRSIDPQLSSVTDNIENHIDSPTSEHKDTPSTSLQEDKPSIQTKDLYLI</sequence>
<dbReference type="InterPro" id="IPR016186">
    <property type="entry name" value="C-type_lectin-like/link_sf"/>
</dbReference>
<dbReference type="InterPro" id="IPR045463">
    <property type="entry name" value="XV/XVIII_trimerization_dom"/>
</dbReference>
<dbReference type="GO" id="GO:0005615">
    <property type="term" value="C:extracellular space"/>
    <property type="evidence" value="ECO:0007669"/>
    <property type="project" value="TreeGrafter"/>
</dbReference>
<dbReference type="GO" id="GO:0030198">
    <property type="term" value="P:extracellular matrix organization"/>
    <property type="evidence" value="ECO:0007669"/>
    <property type="project" value="TreeGrafter"/>
</dbReference>
<keyword evidence="6" id="KW-1185">Reference proteome</keyword>
<dbReference type="Gene3D" id="3.10.100.10">
    <property type="entry name" value="Mannose-Binding Protein A, subunit A"/>
    <property type="match status" value="1"/>
</dbReference>
<accession>A0A8J5JP80</accession>
<comment type="caution">
    <text evidence="5">The sequence shown here is derived from an EMBL/GenBank/DDBJ whole genome shotgun (WGS) entry which is preliminary data.</text>
</comment>
<protein>
    <submittedName>
        <fullName evidence="5">Collagen alpha-1(XV) chain-like</fullName>
    </submittedName>
</protein>
<feature type="region of interest" description="Disordered" evidence="2">
    <location>
        <begin position="871"/>
        <end position="911"/>
    </location>
</feature>
<proteinExistence type="predicted"/>
<gene>
    <name evidence="5" type="primary">Col15A1-L</name>
    <name evidence="5" type="ORF">Hamer_G022210</name>
</gene>
<feature type="compositionally biased region" description="Pro residues" evidence="2">
    <location>
        <begin position="82"/>
        <end position="91"/>
    </location>
</feature>
<evidence type="ECO:0000313" key="6">
    <source>
        <dbReference type="Proteomes" id="UP000747542"/>
    </source>
</evidence>
<dbReference type="PANTHER" id="PTHR24023">
    <property type="entry name" value="COLLAGEN ALPHA"/>
    <property type="match status" value="1"/>
</dbReference>
<keyword evidence="1 5" id="KW-0176">Collagen</keyword>
<dbReference type="AlphaFoldDB" id="A0A8J5JP80"/>
<dbReference type="InterPro" id="IPR050149">
    <property type="entry name" value="Collagen_superfamily"/>
</dbReference>
<feature type="compositionally biased region" description="Pro residues" evidence="2">
    <location>
        <begin position="363"/>
        <end position="374"/>
    </location>
</feature>
<feature type="compositionally biased region" description="Basic and acidic residues" evidence="2">
    <location>
        <begin position="828"/>
        <end position="844"/>
    </location>
</feature>
<feature type="region of interest" description="Disordered" evidence="2">
    <location>
        <begin position="9"/>
        <end position="230"/>
    </location>
</feature>
<dbReference type="SUPFAM" id="SSF56436">
    <property type="entry name" value="C-type lectin-like"/>
    <property type="match status" value="1"/>
</dbReference>
<dbReference type="InterPro" id="IPR008160">
    <property type="entry name" value="Collagen"/>
</dbReference>